<proteinExistence type="predicted"/>
<protein>
    <submittedName>
        <fullName evidence="2">DUF58 domain-containing protein</fullName>
    </submittedName>
</protein>
<evidence type="ECO:0000259" key="1">
    <source>
        <dbReference type="Pfam" id="PF01882"/>
    </source>
</evidence>
<accession>A0A934KKJ4</accession>
<sequence>MTGRALTLLLAPLLVVALAAAWGALLVPGLVLFTVAVLLVVIDSRSAPGPSRVEVERHVDRLFSVGAANPVSLVVRAPRGASLTLRDDAPVTMLASAQLHTMHGAGETGYSLTPRARGDADFGRVHVRSRGPWGLGTRDFEAARPQTVRVDADISAVRVYEALARRGQLEELGVRTLRRHGDGTEFERVREAVPDDPLRFINWRATARTGRLMATELAPERDQPVIACIDHGRLMGVGAGPLTKLDHALNAALLLLHVALRTGDRAGLVAFADGVTATVEPRAGSAHLRRLLDAIGPLQPGEIESDYTAALTAVRTRQRRRALIAIFTDVVDRDQAAALIAQCTLLRRRHLTLVISVRDPAVEDMVRARPATPEEVYARAIAGGIAADRSDALRLLRAAGIDIIDADARTLSPRLVNRYLELKRRAAL</sequence>
<dbReference type="PANTHER" id="PTHR33608">
    <property type="entry name" value="BLL2464 PROTEIN"/>
    <property type="match status" value="1"/>
</dbReference>
<dbReference type="Gene3D" id="3.40.50.410">
    <property type="entry name" value="von Willebrand factor, type A domain"/>
    <property type="match status" value="1"/>
</dbReference>
<dbReference type="EMBL" id="JAEKNN010000041">
    <property type="protein sequence ID" value="MBJ7609402.1"/>
    <property type="molecule type" value="Genomic_DNA"/>
</dbReference>
<evidence type="ECO:0000313" key="3">
    <source>
        <dbReference type="Proteomes" id="UP000614410"/>
    </source>
</evidence>
<evidence type="ECO:0000313" key="2">
    <source>
        <dbReference type="EMBL" id="MBJ7609402.1"/>
    </source>
</evidence>
<reference evidence="2 3" key="1">
    <citation type="submission" date="2020-10" db="EMBL/GenBank/DDBJ databases">
        <title>Ca. Dormibacterota MAGs.</title>
        <authorList>
            <person name="Montgomery K."/>
        </authorList>
    </citation>
    <scope>NUCLEOTIDE SEQUENCE [LARGE SCALE GENOMIC DNA]</scope>
    <source>
        <strain evidence="2">Mitchell_Peninsula_5</strain>
    </source>
</reference>
<dbReference type="InterPro" id="IPR002881">
    <property type="entry name" value="DUF58"/>
</dbReference>
<dbReference type="Pfam" id="PF01882">
    <property type="entry name" value="DUF58"/>
    <property type="match status" value="1"/>
</dbReference>
<name>A0A934KKJ4_9BACT</name>
<dbReference type="PANTHER" id="PTHR33608:SF3">
    <property type="entry name" value="SLR2013 PROTEIN"/>
    <property type="match status" value="1"/>
</dbReference>
<dbReference type="Proteomes" id="UP000614410">
    <property type="component" value="Unassembled WGS sequence"/>
</dbReference>
<gene>
    <name evidence="2" type="ORF">JF887_08225</name>
</gene>
<feature type="domain" description="DUF58" evidence="1">
    <location>
        <begin position="189"/>
        <end position="363"/>
    </location>
</feature>
<comment type="caution">
    <text evidence="2">The sequence shown here is derived from an EMBL/GenBank/DDBJ whole genome shotgun (WGS) entry which is preliminary data.</text>
</comment>
<dbReference type="SUPFAM" id="SSF53300">
    <property type="entry name" value="vWA-like"/>
    <property type="match status" value="1"/>
</dbReference>
<dbReference type="InterPro" id="IPR036465">
    <property type="entry name" value="vWFA_dom_sf"/>
</dbReference>
<organism evidence="2 3">
    <name type="scientific">Candidatus Amunia macphersoniae</name>
    <dbReference type="NCBI Taxonomy" id="3127014"/>
    <lineage>
        <taxon>Bacteria</taxon>
        <taxon>Bacillati</taxon>
        <taxon>Candidatus Dormiibacterota</taxon>
        <taxon>Candidatus Dormibacteria</taxon>
        <taxon>Candidatus Aeolococcales</taxon>
        <taxon>Candidatus Aeolococcaceae</taxon>
        <taxon>Candidatus Amunia</taxon>
    </lineage>
</organism>
<dbReference type="AlphaFoldDB" id="A0A934KKJ4"/>